<protein>
    <submittedName>
        <fullName evidence="2">Uncharacterized protein</fullName>
    </submittedName>
</protein>
<evidence type="ECO:0000313" key="2">
    <source>
        <dbReference type="EMBL" id="PLC52553.1"/>
    </source>
</evidence>
<evidence type="ECO:0000313" key="3">
    <source>
        <dbReference type="Proteomes" id="UP000234328"/>
    </source>
</evidence>
<proteinExistence type="predicted"/>
<reference evidence="2 3" key="1">
    <citation type="submission" date="2017-10" db="EMBL/GenBank/DDBJ databases">
        <title>Two draft genome sequences of Pusillimonas sp. strains isolated from a nitrate- and radionuclide-contaminated groundwater in Russia.</title>
        <authorList>
            <person name="Grouzdev D.S."/>
            <person name="Tourova T.P."/>
            <person name="Goeva M.A."/>
            <person name="Babich T.L."/>
            <person name="Sokolova D.S."/>
            <person name="Abdullin R."/>
            <person name="Poltaraus A.B."/>
            <person name="Toshchakov S.V."/>
            <person name="Nazina T.N."/>
        </authorList>
    </citation>
    <scope>NUCLEOTIDE SEQUENCE [LARGE SCALE GENOMIC DNA]</scope>
    <source>
        <strain evidence="2 3">JR1/69-2-13</strain>
    </source>
</reference>
<gene>
    <name evidence="2" type="ORF">CR155_17320</name>
</gene>
<sequence length="434" mass="47863">MTGAQQGQALVLGMLLAGVAIVVFLRYFATAQVVAAKARQLHAVDAAAYSGALTQARGMNFMAYVNRAHVGHQLAMAHLVTLGTWASLGGNQAHQLASGNPPAFLVSMMFGEDHGAAYRAAKRAAGFDARATTQGELARAYADHDDVVRTVLTTVQDDVANSLPQARAAAMQSVLARNFPEFPVVHDFNLTVDHDKWPGYVQLHSGRQSLHSFVKDMAQVYRFLSPRDHTASNPWSVDARCPHLRHELRRRGRTELDASGRWQSIDTQSYHALRSNKWIGCYYREYAMGWGWIPSTSHSVMTGAHVGDAPADFSAQDFWRWVKDATDWDIVSGSDNPLANSRAAANRHRWEGGGLPDYIDVNRQGTDFALRFGVTLRHPGPQGLTITTQSGAETFFDRPHVRSDGKREYANLFHPYWQARLAAHTSTQLGDTGP</sequence>
<dbReference type="AlphaFoldDB" id="A0A2N4UC19"/>
<comment type="caution">
    <text evidence="2">The sequence shown here is derived from an EMBL/GenBank/DDBJ whole genome shotgun (WGS) entry which is preliminary data.</text>
</comment>
<feature type="transmembrane region" description="Helical" evidence="1">
    <location>
        <begin position="9"/>
        <end position="29"/>
    </location>
</feature>
<dbReference type="Proteomes" id="UP000234328">
    <property type="component" value="Unassembled WGS sequence"/>
</dbReference>
<organism evidence="2 3">
    <name type="scientific">Pollutimonas nitritireducens</name>
    <dbReference type="NCBI Taxonomy" id="2045209"/>
    <lineage>
        <taxon>Bacteria</taxon>
        <taxon>Pseudomonadati</taxon>
        <taxon>Pseudomonadota</taxon>
        <taxon>Betaproteobacteria</taxon>
        <taxon>Burkholderiales</taxon>
        <taxon>Alcaligenaceae</taxon>
        <taxon>Pollutimonas</taxon>
    </lineage>
</organism>
<dbReference type="OrthoDB" id="5493674at2"/>
<keyword evidence="3" id="KW-1185">Reference proteome</keyword>
<keyword evidence="1" id="KW-0812">Transmembrane</keyword>
<keyword evidence="1" id="KW-1133">Transmembrane helix</keyword>
<dbReference type="EMBL" id="PDNV01000012">
    <property type="protein sequence ID" value="PLC52553.1"/>
    <property type="molecule type" value="Genomic_DNA"/>
</dbReference>
<name>A0A2N4UC19_9BURK</name>
<evidence type="ECO:0000256" key="1">
    <source>
        <dbReference type="SAM" id="Phobius"/>
    </source>
</evidence>
<accession>A0A2N4UC19</accession>
<keyword evidence="1" id="KW-0472">Membrane</keyword>